<dbReference type="PROSITE" id="PS51257">
    <property type="entry name" value="PROKAR_LIPOPROTEIN"/>
    <property type="match status" value="1"/>
</dbReference>
<evidence type="ECO:0008006" key="3">
    <source>
        <dbReference type="Google" id="ProtNLM"/>
    </source>
</evidence>
<proteinExistence type="predicted"/>
<gene>
    <name evidence="1" type="ORF">BSV1_R43</name>
</gene>
<organism evidence="1 2">
    <name type="scientific">Borreliella finlandensis</name>
    <dbReference type="NCBI Taxonomy" id="498741"/>
    <lineage>
        <taxon>Bacteria</taxon>
        <taxon>Pseudomonadati</taxon>
        <taxon>Spirochaetota</taxon>
        <taxon>Spirochaetia</taxon>
        <taxon>Spirochaetales</taxon>
        <taxon>Borreliaceae</taxon>
        <taxon>Borreliella</taxon>
    </lineage>
</organism>
<name>A0A806CB24_9SPIR</name>
<accession>A0A806CB24</accession>
<keyword evidence="2" id="KW-1185">Reference proteome</keyword>
<evidence type="ECO:0000313" key="2">
    <source>
        <dbReference type="Proteomes" id="UP000006166"/>
    </source>
</evidence>
<dbReference type="EMBL" id="CP001520">
    <property type="protein sequence ID" value="ACN93426.1"/>
    <property type="molecule type" value="Genomic_DNA"/>
</dbReference>
<dbReference type="AlphaFoldDB" id="A0A806CB24"/>
<evidence type="ECO:0000313" key="1">
    <source>
        <dbReference type="EMBL" id="ACN93426.1"/>
    </source>
</evidence>
<sequence>MNKKMFIIYTVFILISSCKNFAGGEDLKQNLKGKEGKEKVKKELKGIKGA</sequence>
<keyword evidence="1" id="KW-0614">Plasmid</keyword>
<dbReference type="RefSeq" id="WP_012672911.1">
    <property type="nucleotide sequence ID" value="NC_012260.1"/>
</dbReference>
<protein>
    <recommendedName>
        <fullName evidence="3">Lipoprotein</fullName>
    </recommendedName>
</protein>
<geneLocation type="plasmid" evidence="1 2">
    <name>SV1_cp32-4</name>
</geneLocation>
<dbReference type="Proteomes" id="UP000006166">
    <property type="component" value="Plasmid SV1_cp32-4"/>
</dbReference>
<reference evidence="1 2" key="1">
    <citation type="journal article" date="2011" name="J. Bacteriol.">
        <title>Whole genome sequence of an unusual Borrelia burgdorferi sensu lato isolate.</title>
        <authorList>
            <person name="Casjens S.R."/>
            <person name="Fraser-Liggett C.M."/>
            <person name="Mongodin E.F."/>
            <person name="Qiu W.G."/>
            <person name="Dunn J.J."/>
            <person name="Luft B.J."/>
            <person name="Schutzer S.E."/>
        </authorList>
    </citation>
    <scope>NUCLEOTIDE SEQUENCE [LARGE SCALE GENOMIC DNA]</scope>
    <source>
        <strain evidence="1 2">SV1</strain>
    </source>
</reference>